<comment type="subcellular location">
    <subcellularLocation>
        <location evidence="10">Mitochondrion inner membrane</location>
        <topology evidence="10">Multi-pass membrane protein</topology>
    </subcellularLocation>
</comment>
<comment type="subunit">
    <text evidence="10">Homooligomer.</text>
</comment>
<feature type="transmembrane region" description="Helical" evidence="10">
    <location>
        <begin position="445"/>
        <end position="467"/>
    </location>
</feature>
<evidence type="ECO:0000256" key="1">
    <source>
        <dbReference type="ARBA" id="ARBA00007472"/>
    </source>
</evidence>
<comment type="caution">
    <text evidence="13">The sequence shown here is derived from an EMBL/GenBank/DDBJ whole genome shotgun (WGS) entry which is preliminary data.</text>
</comment>
<keyword evidence="14" id="KW-1185">Reference proteome</keyword>
<feature type="compositionally biased region" description="Basic and acidic residues" evidence="11">
    <location>
        <begin position="136"/>
        <end position="148"/>
    </location>
</feature>
<evidence type="ECO:0000256" key="10">
    <source>
        <dbReference type="RuleBase" id="RU364128"/>
    </source>
</evidence>
<evidence type="ECO:0000313" key="14">
    <source>
        <dbReference type="Proteomes" id="UP001150907"/>
    </source>
</evidence>
<feature type="region of interest" description="Disordered" evidence="11">
    <location>
        <begin position="25"/>
        <end position="62"/>
    </location>
</feature>
<evidence type="ECO:0000256" key="7">
    <source>
        <dbReference type="ARBA" id="ARBA00023128"/>
    </source>
</evidence>
<comment type="similarity">
    <text evidence="1 10">Belongs to the SHE9 family.</text>
</comment>
<feature type="compositionally biased region" description="Low complexity" evidence="11">
    <location>
        <begin position="109"/>
        <end position="128"/>
    </location>
</feature>
<proteinExistence type="inferred from homology"/>
<evidence type="ECO:0000256" key="11">
    <source>
        <dbReference type="SAM" id="MobiDB-lite"/>
    </source>
</evidence>
<keyword evidence="6" id="KW-0175">Coiled coil</keyword>
<keyword evidence="2 10" id="KW-0812">Transmembrane</keyword>
<keyword evidence="3 10" id="KW-0999">Mitochondrion inner membrane</keyword>
<comment type="function">
    <text evidence="9">Required for the maintenance of the structure of the mitochondrial inner membrane. Involved in mitochondrial morphology. Causes growth arrest when highly overexpressed.</text>
</comment>
<dbReference type="Proteomes" id="UP001150907">
    <property type="component" value="Unassembled WGS sequence"/>
</dbReference>
<evidence type="ECO:0000313" key="13">
    <source>
        <dbReference type="EMBL" id="KAJ2006345.1"/>
    </source>
</evidence>
<dbReference type="InterPro" id="IPR008839">
    <property type="entry name" value="MDM33_fungi"/>
</dbReference>
<feature type="signal peptide" evidence="12">
    <location>
        <begin position="1"/>
        <end position="24"/>
    </location>
</feature>
<dbReference type="GO" id="GO:0005743">
    <property type="term" value="C:mitochondrial inner membrane"/>
    <property type="evidence" value="ECO:0007669"/>
    <property type="project" value="UniProtKB-SubCell"/>
</dbReference>
<dbReference type="AlphaFoldDB" id="A0A9W8BGT0"/>
<feature type="compositionally biased region" description="Basic and acidic residues" evidence="11">
    <location>
        <begin position="89"/>
        <end position="108"/>
    </location>
</feature>
<keyword evidence="7 10" id="KW-0496">Mitochondrion</keyword>
<accession>A0A9W8BGT0</accession>
<dbReference type="PANTHER" id="PTHR31961:SF3">
    <property type="entry name" value="SENSITIVE TO HIGH EXPRESSION PROTEIN 9, MITOCHONDRIAL"/>
    <property type="match status" value="1"/>
</dbReference>
<dbReference type="PANTHER" id="PTHR31961">
    <property type="entry name" value="SENSITIVE TO HIGH EXPRESSION PROTEIN 9, MITOCHONDRIAL"/>
    <property type="match status" value="1"/>
</dbReference>
<dbReference type="EMBL" id="JANBQF010000064">
    <property type="protein sequence ID" value="KAJ2006345.1"/>
    <property type="molecule type" value="Genomic_DNA"/>
</dbReference>
<evidence type="ECO:0000256" key="5">
    <source>
        <dbReference type="ARBA" id="ARBA00022989"/>
    </source>
</evidence>
<protein>
    <recommendedName>
        <fullName evidence="10">Sensitive to high expression protein 9, mitochondrial</fullName>
    </recommendedName>
</protein>
<evidence type="ECO:0000256" key="3">
    <source>
        <dbReference type="ARBA" id="ARBA00022792"/>
    </source>
</evidence>
<dbReference type="OrthoDB" id="5595506at2759"/>
<keyword evidence="5 10" id="KW-1133">Transmembrane helix</keyword>
<evidence type="ECO:0000256" key="4">
    <source>
        <dbReference type="ARBA" id="ARBA00022946"/>
    </source>
</evidence>
<evidence type="ECO:0000256" key="2">
    <source>
        <dbReference type="ARBA" id="ARBA00022692"/>
    </source>
</evidence>
<sequence>MVHVVYALVVASALMAIAAGSVSSEPAHGERKILRGHPLPKHPNYPGGDPRRQASSDAGGPASKALVPMTVIYLPPPKWHQPLRPLQTRKADCSTAEAKEGVNGRSTEETVAASSSSSKGPKAAAVGSLTARVLRAWRERQPPQRRQEQQPQPRRRQDRAAVLTQAVEGWIAWGSAALNRVTGFDEVAGHKQAVDASGTAFQAARRGLDAEKARQAAVIRDRLSGQREINGLLQRKHVWSEDDVARFAALHRDEHRAEAGAAAAAQALREAERAVDARYDALVAAIRDRYHAEQLWSDKVRRASAYATWAVLLANVVALLATHALVEPRKRRLVVDDVDSRLAAALDAQTTRLADMHTDFERRLQARADENAAPAIVASDPPIRPITSHAELGADMGSSALVEHTREAPRQLLIPGAMIWRAVRPDRQGQAEGRAEFTRAEAAQLALESAALAGLVAAGLASAYLTWAG</sequence>
<evidence type="ECO:0000256" key="6">
    <source>
        <dbReference type="ARBA" id="ARBA00023054"/>
    </source>
</evidence>
<feature type="transmembrane region" description="Helical" evidence="10">
    <location>
        <begin position="306"/>
        <end position="326"/>
    </location>
</feature>
<dbReference type="Pfam" id="PF05546">
    <property type="entry name" value="She9_MDM33"/>
    <property type="match status" value="1"/>
</dbReference>
<organism evidence="13 14">
    <name type="scientific">Coemansia thaxteri</name>
    <dbReference type="NCBI Taxonomy" id="2663907"/>
    <lineage>
        <taxon>Eukaryota</taxon>
        <taxon>Fungi</taxon>
        <taxon>Fungi incertae sedis</taxon>
        <taxon>Zoopagomycota</taxon>
        <taxon>Kickxellomycotina</taxon>
        <taxon>Kickxellomycetes</taxon>
        <taxon>Kickxellales</taxon>
        <taxon>Kickxellaceae</taxon>
        <taxon>Coemansia</taxon>
    </lineage>
</organism>
<evidence type="ECO:0000256" key="12">
    <source>
        <dbReference type="SAM" id="SignalP"/>
    </source>
</evidence>
<keyword evidence="4 10" id="KW-0809">Transit peptide</keyword>
<evidence type="ECO:0000256" key="9">
    <source>
        <dbReference type="ARBA" id="ARBA00024807"/>
    </source>
</evidence>
<feature type="region of interest" description="Disordered" evidence="11">
    <location>
        <begin position="77"/>
        <end position="160"/>
    </location>
</feature>
<name>A0A9W8BGT0_9FUNG</name>
<keyword evidence="12" id="KW-0732">Signal</keyword>
<gene>
    <name evidence="13" type="primary">SHE9</name>
    <name evidence="13" type="ORF">H4R26_001428</name>
</gene>
<reference evidence="13" key="1">
    <citation type="submission" date="2022-07" db="EMBL/GenBank/DDBJ databases">
        <title>Phylogenomic reconstructions and comparative analyses of Kickxellomycotina fungi.</title>
        <authorList>
            <person name="Reynolds N.K."/>
            <person name="Stajich J.E."/>
            <person name="Barry K."/>
            <person name="Grigoriev I.V."/>
            <person name="Crous P."/>
            <person name="Smith M.E."/>
        </authorList>
    </citation>
    <scope>NUCLEOTIDE SEQUENCE</scope>
    <source>
        <strain evidence="13">IMI 214461</strain>
    </source>
</reference>
<keyword evidence="8 10" id="KW-0472">Membrane</keyword>
<feature type="chain" id="PRO_5040851452" description="Sensitive to high expression protein 9, mitochondrial" evidence="12">
    <location>
        <begin position="25"/>
        <end position="469"/>
    </location>
</feature>
<evidence type="ECO:0000256" key="8">
    <source>
        <dbReference type="ARBA" id="ARBA00023136"/>
    </source>
</evidence>